<gene>
    <name evidence="1" type="ORF">HC175_07865</name>
</gene>
<dbReference type="PROSITE" id="PS51257">
    <property type="entry name" value="PROKAR_LIPOPROTEIN"/>
    <property type="match status" value="1"/>
</dbReference>
<protein>
    <submittedName>
        <fullName evidence="1">DUF4249 domain-containing protein</fullName>
    </submittedName>
</protein>
<evidence type="ECO:0000313" key="2">
    <source>
        <dbReference type="Proteomes" id="UP000703674"/>
    </source>
</evidence>
<evidence type="ECO:0000313" key="1">
    <source>
        <dbReference type="EMBL" id="NJW52835.1"/>
    </source>
</evidence>
<sequence>MKRILYLLLTLIACSCEEVVEVDLDESDPRLVVQASLLWNVDLQENIQVIRLTTTAPYFEEEVPPAIGATVKVTTETGMEYEFEEVADGIFTHEEVPALLDLEYQLHITYEGEEYFATETLIPVPQLDFVEQKRGGFSGDEYEFKVFYRDPAEVENYYLFRYLNEQISLQIYDDEFTNGNQTFAFFSDEDAVAGDLVGFQIQGISKGFYEYMFILRSQAGSSNGGPFQTQPSIVRGNIVNVTDPENFAFGYFRLSATNFLAYEVK</sequence>
<dbReference type="Pfam" id="PF14054">
    <property type="entry name" value="DUF4249"/>
    <property type="match status" value="1"/>
</dbReference>
<proteinExistence type="predicted"/>
<comment type="caution">
    <text evidence="1">The sequence shown here is derived from an EMBL/GenBank/DDBJ whole genome shotgun (WGS) entry which is preliminary data.</text>
</comment>
<dbReference type="EMBL" id="JAAVJR010000003">
    <property type="protein sequence ID" value="NJW52835.1"/>
    <property type="molecule type" value="Genomic_DNA"/>
</dbReference>
<keyword evidence="2" id="KW-1185">Reference proteome</keyword>
<dbReference type="InterPro" id="IPR025345">
    <property type="entry name" value="DUF4249"/>
</dbReference>
<dbReference type="Proteomes" id="UP000703674">
    <property type="component" value="Unassembled WGS sequence"/>
</dbReference>
<dbReference type="RefSeq" id="WP_168137932.1">
    <property type="nucleotide sequence ID" value="NZ_JAAVJR010000003.1"/>
</dbReference>
<reference evidence="1 2" key="1">
    <citation type="submission" date="2020-03" db="EMBL/GenBank/DDBJ databases">
        <title>Salinimicrobium sp. nov, isolated from SCS.</title>
        <authorList>
            <person name="Cao W.R."/>
        </authorList>
    </citation>
    <scope>NUCLEOTIDE SEQUENCE [LARGE SCALE GENOMIC DNA]</scope>
    <source>
        <strain evidence="2">J15B91</strain>
    </source>
</reference>
<organism evidence="1 2">
    <name type="scientific">Salinimicrobium oceani</name>
    <dbReference type="NCBI Taxonomy" id="2722702"/>
    <lineage>
        <taxon>Bacteria</taxon>
        <taxon>Pseudomonadati</taxon>
        <taxon>Bacteroidota</taxon>
        <taxon>Flavobacteriia</taxon>
        <taxon>Flavobacteriales</taxon>
        <taxon>Flavobacteriaceae</taxon>
        <taxon>Salinimicrobium</taxon>
    </lineage>
</organism>
<name>A0ABX1CX35_9FLAO</name>
<accession>A0ABX1CX35</accession>